<keyword evidence="4" id="KW-1185">Reference proteome</keyword>
<dbReference type="InterPro" id="IPR000120">
    <property type="entry name" value="Amidase"/>
</dbReference>
<reference evidence="3 4" key="1">
    <citation type="submission" date="2019-09" db="EMBL/GenBank/DDBJ databases">
        <title>Phylogeny of genus Pseudoclavibacter and closely related genus.</title>
        <authorList>
            <person name="Li Y."/>
        </authorList>
    </citation>
    <scope>NUCLEOTIDE SEQUENCE [LARGE SCALE GENOMIC DNA]</scope>
    <source>
        <strain evidence="3 4">DSM 23821</strain>
    </source>
</reference>
<dbReference type="OrthoDB" id="5175573at2"/>
<evidence type="ECO:0000256" key="1">
    <source>
        <dbReference type="ARBA" id="ARBA00009199"/>
    </source>
</evidence>
<dbReference type="InterPro" id="IPR036928">
    <property type="entry name" value="AS_sf"/>
</dbReference>
<protein>
    <submittedName>
        <fullName evidence="3">Amidase</fullName>
    </submittedName>
</protein>
<dbReference type="RefSeq" id="WP_158041227.1">
    <property type="nucleotide sequence ID" value="NZ_JACCFV010000001.1"/>
</dbReference>
<dbReference type="Proteomes" id="UP000467240">
    <property type="component" value="Unassembled WGS sequence"/>
</dbReference>
<gene>
    <name evidence="3" type="ORF">F8O01_12365</name>
</gene>
<dbReference type="InterPro" id="IPR020556">
    <property type="entry name" value="Amidase_CS"/>
</dbReference>
<dbReference type="SUPFAM" id="SSF75304">
    <property type="entry name" value="Amidase signature (AS) enzymes"/>
    <property type="match status" value="1"/>
</dbReference>
<dbReference type="EMBL" id="WBJZ01000016">
    <property type="protein sequence ID" value="KAB1655054.1"/>
    <property type="molecule type" value="Genomic_DNA"/>
</dbReference>
<evidence type="ECO:0000313" key="4">
    <source>
        <dbReference type="Proteomes" id="UP000467240"/>
    </source>
</evidence>
<evidence type="ECO:0000313" key="3">
    <source>
        <dbReference type="EMBL" id="KAB1655054.1"/>
    </source>
</evidence>
<dbReference type="InterPro" id="IPR023631">
    <property type="entry name" value="Amidase_dom"/>
</dbReference>
<dbReference type="PANTHER" id="PTHR11895:SF7">
    <property type="entry name" value="GLUTAMYL-TRNA(GLN) AMIDOTRANSFERASE SUBUNIT A, MITOCHONDRIAL"/>
    <property type="match status" value="1"/>
</dbReference>
<name>A0A7J5BPK6_9MICO</name>
<dbReference type="Pfam" id="PF01425">
    <property type="entry name" value="Amidase"/>
    <property type="match status" value="1"/>
</dbReference>
<dbReference type="AlphaFoldDB" id="A0A7J5BPK6"/>
<comment type="similarity">
    <text evidence="1">Belongs to the amidase family.</text>
</comment>
<feature type="domain" description="Amidase" evidence="2">
    <location>
        <begin position="25"/>
        <end position="461"/>
    </location>
</feature>
<evidence type="ECO:0000259" key="2">
    <source>
        <dbReference type="Pfam" id="PF01425"/>
    </source>
</evidence>
<accession>A0A7J5BPK6</accession>
<dbReference type="PANTHER" id="PTHR11895">
    <property type="entry name" value="TRANSAMIDASE"/>
    <property type="match status" value="1"/>
</dbReference>
<proteinExistence type="inferred from homology"/>
<dbReference type="GO" id="GO:0003824">
    <property type="term" value="F:catalytic activity"/>
    <property type="evidence" value="ECO:0007669"/>
    <property type="project" value="InterPro"/>
</dbReference>
<comment type="caution">
    <text evidence="3">The sequence shown here is derived from an EMBL/GenBank/DDBJ whole genome shotgun (WGS) entry which is preliminary data.</text>
</comment>
<dbReference type="PROSITE" id="PS00571">
    <property type="entry name" value="AMIDASES"/>
    <property type="match status" value="1"/>
</dbReference>
<organism evidence="3 4">
    <name type="scientific">Pseudoclavibacter chungangensis</name>
    <dbReference type="NCBI Taxonomy" id="587635"/>
    <lineage>
        <taxon>Bacteria</taxon>
        <taxon>Bacillati</taxon>
        <taxon>Actinomycetota</taxon>
        <taxon>Actinomycetes</taxon>
        <taxon>Micrococcales</taxon>
        <taxon>Microbacteriaceae</taxon>
        <taxon>Pseudoclavibacter</taxon>
    </lineage>
</organism>
<sequence length="482" mass="50563">MTELHERSAVELRRLLARGELTASELTRHGLDRLERANGRLRAFTTITRDRALERAARLDAERAAGDPSGGDELAAPLWGLPFGDKDLVARAGVPTSYGSVPFVDVVADHDDLLVTTMDAAGGVSLGKTNCPEFGFPSYTENRIGPPARNPWDERLGPGGSSGGAAVAVAAGLLPFAPGSDGGGSIRIPAAACGLVGLKPSRGRVPGGSGVGALAGLPVAGPIARSVADTALLLDGMIGPRDATWPHTLRAPGAEASYLAALERTARTDTLRIAVSTWSPWAPWTPIDVDDASLAALDDTARLLERLGHRVERIGGVDDIGYAEAFRAVWQGGAAALPVDDETLERVEPLTRWLVGVGRALPAGALAGALGALAAFESRVVEAYSGFDAVLTPALAMSPRPLGWYDEADGERNFEQQVRYTPFTSYVNVSGLPAISMPVAADPLPVGVQAIGRPGDEIGLLRLAAILERELEWQNRRAPGWA</sequence>
<dbReference type="Gene3D" id="3.90.1300.10">
    <property type="entry name" value="Amidase signature (AS) domain"/>
    <property type="match status" value="1"/>
</dbReference>